<organism evidence="3 4">
    <name type="scientific">Rhodocista pekingensis</name>
    <dbReference type="NCBI Taxonomy" id="201185"/>
    <lineage>
        <taxon>Bacteria</taxon>
        <taxon>Pseudomonadati</taxon>
        <taxon>Pseudomonadota</taxon>
        <taxon>Alphaproteobacteria</taxon>
        <taxon>Rhodospirillales</taxon>
        <taxon>Azospirillaceae</taxon>
        <taxon>Rhodocista</taxon>
    </lineage>
</organism>
<evidence type="ECO:0000259" key="2">
    <source>
        <dbReference type="Pfam" id="PF01936"/>
    </source>
</evidence>
<dbReference type="RefSeq" id="WP_377357401.1">
    <property type="nucleotide sequence ID" value="NZ_JBHTCM010000007.1"/>
</dbReference>
<dbReference type="InterPro" id="IPR021139">
    <property type="entry name" value="NYN"/>
</dbReference>
<feature type="compositionally biased region" description="Pro residues" evidence="1">
    <location>
        <begin position="191"/>
        <end position="202"/>
    </location>
</feature>
<dbReference type="EMBL" id="JBHTCM010000007">
    <property type="protein sequence ID" value="MFC7332760.1"/>
    <property type="molecule type" value="Genomic_DNA"/>
</dbReference>
<feature type="region of interest" description="Disordered" evidence="1">
    <location>
        <begin position="179"/>
        <end position="202"/>
    </location>
</feature>
<sequence>MDRVAIFVDAGYLFAQGSAALAGSRQPRHLIDLDIDTVVAELRRVADAVSPGLPLLRIYWYDGAAYRGPTAEHTRIGRTPDIKLRLGIVNSAGEQKGVDSLIVTDMIELARNKAMADALLLSGDGDILPGVMIAQSFGVRVHLLGIEPGRGSQSPQLRDEADTVSEWDRATVANLMALRPPHGPEVTADRPPGPAPGTDPPPLERIVAEFADTLAPDDKALIRQEMAVRRGVPREIDRRLLATCGNRLGRDLDQTECRRMRQLLAQHLAEEMTRQPTPPVAAP</sequence>
<name>A0ABW2KUW0_9PROT</name>
<gene>
    <name evidence="3" type="ORF">ACFQPS_06265</name>
</gene>
<proteinExistence type="predicted"/>
<dbReference type="Proteomes" id="UP001596456">
    <property type="component" value="Unassembled WGS sequence"/>
</dbReference>
<comment type="caution">
    <text evidence="3">The sequence shown here is derived from an EMBL/GenBank/DDBJ whole genome shotgun (WGS) entry which is preliminary data.</text>
</comment>
<dbReference type="Pfam" id="PF01936">
    <property type="entry name" value="NYN"/>
    <property type="match status" value="1"/>
</dbReference>
<reference evidence="4" key="1">
    <citation type="journal article" date="2019" name="Int. J. Syst. Evol. Microbiol.">
        <title>The Global Catalogue of Microorganisms (GCM) 10K type strain sequencing project: providing services to taxonomists for standard genome sequencing and annotation.</title>
        <authorList>
            <consortium name="The Broad Institute Genomics Platform"/>
            <consortium name="The Broad Institute Genome Sequencing Center for Infectious Disease"/>
            <person name="Wu L."/>
            <person name="Ma J."/>
        </authorList>
    </citation>
    <scope>NUCLEOTIDE SEQUENCE [LARGE SCALE GENOMIC DNA]</scope>
    <source>
        <strain evidence="4">CGMCC 1.16275</strain>
    </source>
</reference>
<protein>
    <submittedName>
        <fullName evidence="3">NYN domain-containing protein</fullName>
    </submittedName>
</protein>
<evidence type="ECO:0000313" key="4">
    <source>
        <dbReference type="Proteomes" id="UP001596456"/>
    </source>
</evidence>
<evidence type="ECO:0000313" key="3">
    <source>
        <dbReference type="EMBL" id="MFC7332760.1"/>
    </source>
</evidence>
<feature type="domain" description="NYN" evidence="2">
    <location>
        <begin position="3"/>
        <end position="164"/>
    </location>
</feature>
<evidence type="ECO:0000256" key="1">
    <source>
        <dbReference type="SAM" id="MobiDB-lite"/>
    </source>
</evidence>
<keyword evidence="4" id="KW-1185">Reference proteome</keyword>
<dbReference type="Gene3D" id="3.40.50.1010">
    <property type="entry name" value="5'-nuclease"/>
    <property type="match status" value="1"/>
</dbReference>
<accession>A0ABW2KUW0</accession>